<dbReference type="PANTHER" id="PTHR34605:SF3">
    <property type="entry name" value="P CELL-TYPE AGGLUTINATION PROTEIN MAP4-LIKE-RELATED"/>
    <property type="match status" value="1"/>
</dbReference>
<feature type="non-terminal residue" evidence="2">
    <location>
        <position position="257"/>
    </location>
</feature>
<comment type="caution">
    <text evidence="2">The sequence shown here is derived from an EMBL/GenBank/DDBJ whole genome shotgun (WGS) entry which is preliminary data.</text>
</comment>
<dbReference type="OrthoDB" id="6149526at2759"/>
<dbReference type="EMBL" id="CAIIXF020000007">
    <property type="protein sequence ID" value="CAH1788327.1"/>
    <property type="molecule type" value="Genomic_DNA"/>
</dbReference>
<sequence>SCFSETLNNQKYETRSDTRGITTQQLVDTLNTTINSALAQGTIQIYNRSIIYLEQFNEVTQLGKIPLTPVSTGLFIAFLIHKNLAPNSIRTLISGLAYHHKIRDLPDPTKSFLVNQALTGISKQNPSCDSRLPITPEILKQLFHALKIIENNQYLVLLQKTMMSVALFGLLRIGEITVSQHNLLRKDKHKQPEGYVIKFESFKHSKSPQSVIIRPQEKDICPVALLDQYMFTTQGREGPMFVTQVGSPVTRYSFNKN</sequence>
<dbReference type="InterPro" id="IPR011010">
    <property type="entry name" value="DNA_brk_join_enz"/>
</dbReference>
<gene>
    <name evidence="2" type="ORF">OFUS_LOCUS13879</name>
</gene>
<accession>A0A8S4P5X4</accession>
<dbReference type="Gene3D" id="1.10.150.130">
    <property type="match status" value="1"/>
</dbReference>
<keyword evidence="3" id="KW-1185">Reference proteome</keyword>
<dbReference type="SUPFAM" id="SSF56349">
    <property type="entry name" value="DNA breaking-rejoining enzymes"/>
    <property type="match status" value="1"/>
</dbReference>
<evidence type="ECO:0000313" key="2">
    <source>
        <dbReference type="EMBL" id="CAH1788327.1"/>
    </source>
</evidence>
<evidence type="ECO:0000313" key="3">
    <source>
        <dbReference type="Proteomes" id="UP000749559"/>
    </source>
</evidence>
<dbReference type="PANTHER" id="PTHR34605">
    <property type="entry name" value="PHAGE_INTEGRASE DOMAIN-CONTAINING PROTEIN"/>
    <property type="match status" value="1"/>
</dbReference>
<dbReference type="InterPro" id="IPR052925">
    <property type="entry name" value="Phage_Integrase-like_Recomb"/>
</dbReference>
<dbReference type="SUPFAM" id="SSF47823">
    <property type="entry name" value="lambda integrase-like, N-terminal domain"/>
    <property type="match status" value="1"/>
</dbReference>
<reference evidence="2" key="1">
    <citation type="submission" date="2022-03" db="EMBL/GenBank/DDBJ databases">
        <authorList>
            <person name="Martin C."/>
        </authorList>
    </citation>
    <scope>NUCLEOTIDE SEQUENCE</scope>
</reference>
<dbReference type="InterPro" id="IPR010998">
    <property type="entry name" value="Integrase_recombinase_N"/>
</dbReference>
<feature type="non-terminal residue" evidence="2">
    <location>
        <position position="1"/>
    </location>
</feature>
<dbReference type="GO" id="GO:0003677">
    <property type="term" value="F:DNA binding"/>
    <property type="evidence" value="ECO:0007669"/>
    <property type="project" value="UniProtKB-KW"/>
</dbReference>
<evidence type="ECO:0000256" key="1">
    <source>
        <dbReference type="ARBA" id="ARBA00023125"/>
    </source>
</evidence>
<dbReference type="AlphaFoldDB" id="A0A8S4P5X4"/>
<proteinExistence type="predicted"/>
<name>A0A8S4P5X4_OWEFU</name>
<organism evidence="2 3">
    <name type="scientific">Owenia fusiformis</name>
    <name type="common">Polychaete worm</name>
    <dbReference type="NCBI Taxonomy" id="6347"/>
    <lineage>
        <taxon>Eukaryota</taxon>
        <taxon>Metazoa</taxon>
        <taxon>Spiralia</taxon>
        <taxon>Lophotrochozoa</taxon>
        <taxon>Annelida</taxon>
        <taxon>Polychaeta</taxon>
        <taxon>Sedentaria</taxon>
        <taxon>Canalipalpata</taxon>
        <taxon>Sabellida</taxon>
        <taxon>Oweniida</taxon>
        <taxon>Oweniidae</taxon>
        <taxon>Owenia</taxon>
    </lineage>
</organism>
<dbReference type="Proteomes" id="UP000749559">
    <property type="component" value="Unassembled WGS sequence"/>
</dbReference>
<keyword evidence="1" id="KW-0238">DNA-binding</keyword>
<protein>
    <submittedName>
        <fullName evidence="2">Uncharacterized protein</fullName>
    </submittedName>
</protein>